<dbReference type="Proteomes" id="UP000077266">
    <property type="component" value="Unassembled WGS sequence"/>
</dbReference>
<dbReference type="AlphaFoldDB" id="A0A165D8I8"/>
<sequence length="91" mass="10459">MLEEFRRVVWTPTLLCCSWVEAAYETDCRKIGEILTWSYAPYQVLSVASSWVRLVQSRRIADKAFSDQLRIPTIVSDSSRSMKSLTRLGQA</sequence>
<proteinExistence type="predicted"/>
<dbReference type="EMBL" id="KV426245">
    <property type="protein sequence ID" value="KZV83995.1"/>
    <property type="molecule type" value="Genomic_DNA"/>
</dbReference>
<reference evidence="1 2" key="1">
    <citation type="journal article" date="2016" name="Mol. Biol. Evol.">
        <title>Comparative Genomics of Early-Diverging Mushroom-Forming Fungi Provides Insights into the Origins of Lignocellulose Decay Capabilities.</title>
        <authorList>
            <person name="Nagy L.G."/>
            <person name="Riley R."/>
            <person name="Tritt A."/>
            <person name="Adam C."/>
            <person name="Daum C."/>
            <person name="Floudas D."/>
            <person name="Sun H."/>
            <person name="Yadav J.S."/>
            <person name="Pangilinan J."/>
            <person name="Larsson K.H."/>
            <person name="Matsuura K."/>
            <person name="Barry K."/>
            <person name="Labutti K."/>
            <person name="Kuo R."/>
            <person name="Ohm R.A."/>
            <person name="Bhattacharya S.S."/>
            <person name="Shirouzu T."/>
            <person name="Yoshinaga Y."/>
            <person name="Martin F.M."/>
            <person name="Grigoriev I.V."/>
            <person name="Hibbett D.S."/>
        </authorList>
    </citation>
    <scope>NUCLEOTIDE SEQUENCE [LARGE SCALE GENOMIC DNA]</scope>
    <source>
        <strain evidence="1 2">HHB12029</strain>
    </source>
</reference>
<organism evidence="1 2">
    <name type="scientific">Exidia glandulosa HHB12029</name>
    <dbReference type="NCBI Taxonomy" id="1314781"/>
    <lineage>
        <taxon>Eukaryota</taxon>
        <taxon>Fungi</taxon>
        <taxon>Dikarya</taxon>
        <taxon>Basidiomycota</taxon>
        <taxon>Agaricomycotina</taxon>
        <taxon>Agaricomycetes</taxon>
        <taxon>Auriculariales</taxon>
        <taxon>Exidiaceae</taxon>
        <taxon>Exidia</taxon>
    </lineage>
</organism>
<gene>
    <name evidence="1" type="ORF">EXIGLDRAFT_300702</name>
</gene>
<protein>
    <submittedName>
        <fullName evidence="1">Uncharacterized protein</fullName>
    </submittedName>
</protein>
<evidence type="ECO:0000313" key="1">
    <source>
        <dbReference type="EMBL" id="KZV83995.1"/>
    </source>
</evidence>
<keyword evidence="2" id="KW-1185">Reference proteome</keyword>
<evidence type="ECO:0000313" key="2">
    <source>
        <dbReference type="Proteomes" id="UP000077266"/>
    </source>
</evidence>
<dbReference type="InParanoid" id="A0A165D8I8"/>
<accession>A0A165D8I8</accession>
<name>A0A165D8I8_EXIGL</name>